<evidence type="ECO:0000256" key="5">
    <source>
        <dbReference type="ARBA" id="ARBA00023295"/>
    </source>
</evidence>
<dbReference type="AlphaFoldDB" id="A0AAV8ZU77"/>
<evidence type="ECO:0000256" key="3">
    <source>
        <dbReference type="ARBA" id="ARBA00022737"/>
    </source>
</evidence>
<evidence type="ECO:0000256" key="6">
    <source>
        <dbReference type="ARBA" id="ARBA00023316"/>
    </source>
</evidence>
<keyword evidence="9" id="KW-1185">Reference proteome</keyword>
<dbReference type="Proteomes" id="UP001162156">
    <property type="component" value="Unassembled WGS sequence"/>
</dbReference>
<dbReference type="GO" id="GO:0004650">
    <property type="term" value="F:polygalacturonase activity"/>
    <property type="evidence" value="ECO:0007669"/>
    <property type="project" value="InterPro"/>
</dbReference>
<dbReference type="EMBL" id="JANEYF010000344">
    <property type="protein sequence ID" value="KAJ8970502.1"/>
    <property type="molecule type" value="Genomic_DNA"/>
</dbReference>
<evidence type="ECO:0000313" key="9">
    <source>
        <dbReference type="Proteomes" id="UP001162156"/>
    </source>
</evidence>
<dbReference type="Gene3D" id="2.160.20.10">
    <property type="entry name" value="Single-stranded right-handed beta-helix, Pectin lyase-like"/>
    <property type="match status" value="1"/>
</dbReference>
<dbReference type="InterPro" id="IPR050434">
    <property type="entry name" value="Glycosyl_hydrlase_28"/>
</dbReference>
<keyword evidence="3" id="KW-0677">Repeat</keyword>
<comment type="caution">
    <text evidence="8">The sequence shown here is derived from an EMBL/GenBank/DDBJ whole genome shotgun (WGS) entry which is preliminary data.</text>
</comment>
<accession>A0AAV8ZU77</accession>
<evidence type="ECO:0000256" key="1">
    <source>
        <dbReference type="ARBA" id="ARBA00008834"/>
    </source>
</evidence>
<dbReference type="PANTHER" id="PTHR31884">
    <property type="entry name" value="POLYGALACTURONASE"/>
    <property type="match status" value="1"/>
</dbReference>
<protein>
    <submittedName>
        <fullName evidence="8">Uncharacterized protein</fullName>
    </submittedName>
</protein>
<dbReference type="Pfam" id="PF00295">
    <property type="entry name" value="Glyco_hydro_28"/>
    <property type="match status" value="1"/>
</dbReference>
<comment type="similarity">
    <text evidence="1 7">Belongs to the glycosyl hydrolase 28 family.</text>
</comment>
<dbReference type="GO" id="GO:0071555">
    <property type="term" value="P:cell wall organization"/>
    <property type="evidence" value="ECO:0007669"/>
    <property type="project" value="UniProtKB-KW"/>
</dbReference>
<dbReference type="GO" id="GO:0045490">
    <property type="term" value="P:pectin catabolic process"/>
    <property type="evidence" value="ECO:0007669"/>
    <property type="project" value="TreeGrafter"/>
</dbReference>
<dbReference type="SUPFAM" id="SSF51126">
    <property type="entry name" value="Pectin lyase-like"/>
    <property type="match status" value="1"/>
</dbReference>
<name>A0AAV8ZU77_9CUCU</name>
<organism evidence="8 9">
    <name type="scientific">Rhamnusium bicolor</name>
    <dbReference type="NCBI Taxonomy" id="1586634"/>
    <lineage>
        <taxon>Eukaryota</taxon>
        <taxon>Metazoa</taxon>
        <taxon>Ecdysozoa</taxon>
        <taxon>Arthropoda</taxon>
        <taxon>Hexapoda</taxon>
        <taxon>Insecta</taxon>
        <taxon>Pterygota</taxon>
        <taxon>Neoptera</taxon>
        <taxon>Endopterygota</taxon>
        <taxon>Coleoptera</taxon>
        <taxon>Polyphaga</taxon>
        <taxon>Cucujiformia</taxon>
        <taxon>Chrysomeloidea</taxon>
        <taxon>Cerambycidae</taxon>
        <taxon>Lepturinae</taxon>
        <taxon>Rhagiini</taxon>
        <taxon>Rhamnusium</taxon>
    </lineage>
</organism>
<evidence type="ECO:0000256" key="2">
    <source>
        <dbReference type="ARBA" id="ARBA00022729"/>
    </source>
</evidence>
<keyword evidence="6" id="KW-0961">Cell wall biogenesis/degradation</keyword>
<gene>
    <name evidence="8" type="ORF">NQ314_001201</name>
</gene>
<dbReference type="GO" id="GO:0005576">
    <property type="term" value="C:extracellular region"/>
    <property type="evidence" value="ECO:0007669"/>
    <property type="project" value="TreeGrafter"/>
</dbReference>
<evidence type="ECO:0000256" key="4">
    <source>
        <dbReference type="ARBA" id="ARBA00022801"/>
    </source>
</evidence>
<sequence>MKFTGLTCSGGHGLSLSVGQSTTDSSANTVSNIEFSDCTVTNSRNGITNYGVNVQEDYYNGGSSGTPKGNIPITGLVLKDIKGSMTGSSSMPVYILCGSNGCSNWKWSGISITGSKKANSCNYTPSGFSC</sequence>
<evidence type="ECO:0000313" key="8">
    <source>
        <dbReference type="EMBL" id="KAJ8970502.1"/>
    </source>
</evidence>
<keyword evidence="2" id="KW-0732">Signal</keyword>
<proteinExistence type="inferred from homology"/>
<dbReference type="InterPro" id="IPR011050">
    <property type="entry name" value="Pectin_lyase_fold/virulence"/>
</dbReference>
<dbReference type="InterPro" id="IPR012334">
    <property type="entry name" value="Pectin_lyas_fold"/>
</dbReference>
<evidence type="ECO:0000256" key="7">
    <source>
        <dbReference type="RuleBase" id="RU361169"/>
    </source>
</evidence>
<dbReference type="PANTHER" id="PTHR31884:SF1">
    <property type="entry name" value="POLYGALACTURONASE"/>
    <property type="match status" value="1"/>
</dbReference>
<dbReference type="InterPro" id="IPR000743">
    <property type="entry name" value="Glyco_hydro_28"/>
</dbReference>
<keyword evidence="5 7" id="KW-0326">Glycosidase</keyword>
<reference evidence="8" key="1">
    <citation type="journal article" date="2023" name="Insect Mol. Biol.">
        <title>Genome sequencing provides insights into the evolution of gene families encoding plant cell wall-degrading enzymes in longhorned beetles.</title>
        <authorList>
            <person name="Shin N.R."/>
            <person name="Okamura Y."/>
            <person name="Kirsch R."/>
            <person name="Pauchet Y."/>
        </authorList>
    </citation>
    <scope>NUCLEOTIDE SEQUENCE</scope>
    <source>
        <strain evidence="8">RBIC_L_NR</strain>
    </source>
</reference>
<keyword evidence="4 7" id="KW-0378">Hydrolase</keyword>